<protein>
    <submittedName>
        <fullName evidence="1">Nonribosomal peptide synthetase</fullName>
    </submittedName>
</protein>
<accession>A0ABX8FAJ3</accession>
<sequence>MKWTKLKKLLENRLCESLKGRLEIRTTAYRKAHDQPSRMWITLDKKEIYCAADQVFEMNVEEQYQLLKEEQQLEPIPYDSDWTTMFQSKERAALLDAYEEAEQIVIKKNVIAEYSMYHSLLEYIQLSIDEALQSQDPVIKAFAMLDRRLGKRRLEKLKEENKESHSFIQLLLQIRCEAEGLINKKSTHLTQDIVQFQ</sequence>
<evidence type="ECO:0000313" key="1">
    <source>
        <dbReference type="EMBL" id="QVY61120.1"/>
    </source>
</evidence>
<reference evidence="1 2" key="1">
    <citation type="submission" date="2021-03" db="EMBL/GenBank/DDBJ databases">
        <title>The first data on the complete genome of the tetrodotoxin-producing bacterium.</title>
        <authorList>
            <person name="Melnikova D.I."/>
            <person name="Nijland R."/>
            <person name="Magarlamov T.Y."/>
        </authorList>
    </citation>
    <scope>NUCLEOTIDE SEQUENCE [LARGE SCALE GENOMIC DNA]</scope>
    <source>
        <strain evidence="1 2">1839</strain>
    </source>
</reference>
<dbReference type="Proteomes" id="UP000679247">
    <property type="component" value="Chromosome"/>
</dbReference>
<keyword evidence="2" id="KW-1185">Reference proteome</keyword>
<name>A0ABX8FAJ3_9BACI</name>
<dbReference type="InterPro" id="IPR057955">
    <property type="entry name" value="SF0329-like"/>
</dbReference>
<proteinExistence type="predicted"/>
<dbReference type="RefSeq" id="WP_214476083.1">
    <property type="nucleotide sequence ID" value="NZ_CP071709.1"/>
</dbReference>
<dbReference type="EMBL" id="CP071709">
    <property type="protein sequence ID" value="QVY61120.1"/>
    <property type="molecule type" value="Genomic_DNA"/>
</dbReference>
<organism evidence="1 2">
    <name type="scientific">Cytobacillus gottheilii</name>
    <dbReference type="NCBI Taxonomy" id="859144"/>
    <lineage>
        <taxon>Bacteria</taxon>
        <taxon>Bacillati</taxon>
        <taxon>Bacillota</taxon>
        <taxon>Bacilli</taxon>
        <taxon>Bacillales</taxon>
        <taxon>Bacillaceae</taxon>
        <taxon>Cytobacillus</taxon>
    </lineage>
</organism>
<gene>
    <name evidence="1" type="ORF">J1899_19485</name>
</gene>
<dbReference type="Pfam" id="PF25753">
    <property type="entry name" value="SF0329"/>
    <property type="match status" value="1"/>
</dbReference>
<evidence type="ECO:0000313" key="2">
    <source>
        <dbReference type="Proteomes" id="UP000679247"/>
    </source>
</evidence>